<dbReference type="STRING" id="69279.BG36_15690"/>
<dbReference type="GO" id="GO:0016491">
    <property type="term" value="F:oxidoreductase activity"/>
    <property type="evidence" value="ECO:0007669"/>
    <property type="project" value="UniProtKB-KW"/>
</dbReference>
<dbReference type="RefSeq" id="WP_198027562.1">
    <property type="nucleotide sequence ID" value="NZ_KK073905.1"/>
</dbReference>
<dbReference type="InterPro" id="IPR036188">
    <property type="entry name" value="FAD/NAD-bd_sf"/>
</dbReference>
<dbReference type="Pfam" id="PF01266">
    <property type="entry name" value="DAO"/>
    <property type="match status" value="1"/>
</dbReference>
<feature type="domain" description="FAD dependent oxidoreductase" evidence="2">
    <location>
        <begin position="10"/>
        <end position="208"/>
    </location>
</feature>
<dbReference type="GO" id="GO:0005737">
    <property type="term" value="C:cytoplasm"/>
    <property type="evidence" value="ECO:0007669"/>
    <property type="project" value="TreeGrafter"/>
</dbReference>
<proteinExistence type="predicted"/>
<protein>
    <submittedName>
        <fullName evidence="3">Amino acid dehydrogenase</fullName>
    </submittedName>
</protein>
<accession>A0A011SSQ9</accession>
<dbReference type="eggNOG" id="COG0665">
    <property type="taxonomic scope" value="Bacteria"/>
</dbReference>
<evidence type="ECO:0000256" key="1">
    <source>
        <dbReference type="ARBA" id="ARBA00023002"/>
    </source>
</evidence>
<dbReference type="Proteomes" id="UP000019849">
    <property type="component" value="Unassembled WGS sequence"/>
</dbReference>
<dbReference type="AlphaFoldDB" id="A0A011SSQ9"/>
<name>A0A011SSQ9_9HYPH</name>
<organism evidence="3 4">
    <name type="scientific">Aquamicrobium defluvii</name>
    <dbReference type="NCBI Taxonomy" id="69279"/>
    <lineage>
        <taxon>Bacteria</taxon>
        <taxon>Pseudomonadati</taxon>
        <taxon>Pseudomonadota</taxon>
        <taxon>Alphaproteobacteria</taxon>
        <taxon>Hyphomicrobiales</taxon>
        <taxon>Phyllobacteriaceae</taxon>
        <taxon>Aquamicrobium</taxon>
    </lineage>
</organism>
<keyword evidence="1" id="KW-0560">Oxidoreductase</keyword>
<dbReference type="EMBL" id="JENY01000033">
    <property type="protein sequence ID" value="EXL02209.1"/>
    <property type="molecule type" value="Genomic_DNA"/>
</dbReference>
<evidence type="ECO:0000313" key="4">
    <source>
        <dbReference type="Proteomes" id="UP000019849"/>
    </source>
</evidence>
<dbReference type="PANTHER" id="PTHR13847">
    <property type="entry name" value="SARCOSINE DEHYDROGENASE-RELATED"/>
    <property type="match status" value="1"/>
</dbReference>
<dbReference type="Gene3D" id="3.30.9.10">
    <property type="entry name" value="D-Amino Acid Oxidase, subunit A, domain 2"/>
    <property type="match status" value="1"/>
</dbReference>
<comment type="caution">
    <text evidence="3">The sequence shown here is derived from an EMBL/GenBank/DDBJ whole genome shotgun (WGS) entry which is preliminary data.</text>
</comment>
<reference evidence="3 4" key="1">
    <citation type="submission" date="2014-02" db="EMBL/GenBank/DDBJ databases">
        <title>Aquamicrobium defluvii Genome sequencing.</title>
        <authorList>
            <person name="Wang X."/>
        </authorList>
    </citation>
    <scope>NUCLEOTIDE SEQUENCE [LARGE SCALE GENOMIC DNA]</scope>
    <source>
        <strain evidence="3 4">W13Z1</strain>
    </source>
</reference>
<dbReference type="InterPro" id="IPR006076">
    <property type="entry name" value="FAD-dep_OxRdtase"/>
</dbReference>
<evidence type="ECO:0000313" key="3">
    <source>
        <dbReference type="EMBL" id="EXL02209.1"/>
    </source>
</evidence>
<dbReference type="PATRIC" id="fig|69279.3.peg.4202"/>
<gene>
    <name evidence="3" type="ORF">BG36_15690</name>
</gene>
<dbReference type="SUPFAM" id="SSF51905">
    <property type="entry name" value="FAD/NAD(P)-binding domain"/>
    <property type="match status" value="1"/>
</dbReference>
<dbReference type="HOGENOM" id="CLU_1275530_0_0_5"/>
<evidence type="ECO:0000259" key="2">
    <source>
        <dbReference type="Pfam" id="PF01266"/>
    </source>
</evidence>
<dbReference type="Gene3D" id="3.50.50.60">
    <property type="entry name" value="FAD/NAD(P)-binding domain"/>
    <property type="match status" value="2"/>
</dbReference>
<dbReference type="PANTHER" id="PTHR13847:SF289">
    <property type="entry name" value="GLYCINE OXIDASE"/>
    <property type="match status" value="1"/>
</dbReference>
<sequence length="216" mass="24065">MVTARSESTVHVVGAGIIGAALAFELQRQGKQVTLIDKAGVGCGASYGNMASIASTEFMPLSRPSVWKKIPGWLMAANGPVRIQPAHFPRLLPWFWRFVEAGRRSRVRELEDAGAALSRRIYDDLLPMLDAAGARDFLSSNGTMSIYTDEREFKADREHIDLMDRYQLPYEILTGEAIREREPAIGAAIKYALLLPDNRTIRDPFELVVLSGEMRN</sequence>